<comment type="caution">
    <text evidence="1">The sequence shown here is derived from an EMBL/GenBank/DDBJ whole genome shotgun (WGS) entry which is preliminary data.</text>
</comment>
<accession>M3GVD3</accession>
<name>M3GVD3_9LEPT</name>
<protein>
    <submittedName>
        <fullName evidence="1">Uncharacterized protein</fullName>
    </submittedName>
</protein>
<dbReference type="Proteomes" id="UP000011770">
    <property type="component" value="Unassembled WGS sequence"/>
</dbReference>
<dbReference type="EMBL" id="AHOR02000046">
    <property type="protein sequence ID" value="EMF80851.1"/>
    <property type="molecule type" value="Genomic_DNA"/>
</dbReference>
<evidence type="ECO:0000313" key="2">
    <source>
        <dbReference type="Proteomes" id="UP000011770"/>
    </source>
</evidence>
<organism evidence="1 2">
    <name type="scientific">Leptospira weilii serovar Topaz str. LT2116</name>
    <dbReference type="NCBI Taxonomy" id="1088540"/>
    <lineage>
        <taxon>Bacteria</taxon>
        <taxon>Pseudomonadati</taxon>
        <taxon>Spirochaetota</taxon>
        <taxon>Spirochaetia</taxon>
        <taxon>Leptospirales</taxon>
        <taxon>Leptospiraceae</taxon>
        <taxon>Leptospira</taxon>
    </lineage>
</organism>
<gene>
    <name evidence="1" type="ORF">LEP1GSC188_3642</name>
</gene>
<reference evidence="1 2" key="1">
    <citation type="submission" date="2013-01" db="EMBL/GenBank/DDBJ databases">
        <authorList>
            <person name="Harkins D.M."/>
            <person name="Durkin A.S."/>
            <person name="Brinkac L.M."/>
            <person name="Haft D.H."/>
            <person name="Selengut J.D."/>
            <person name="Sanka R."/>
            <person name="DePew J."/>
            <person name="Purushe J."/>
            <person name="Tulsiani S.M."/>
            <person name="Graham G.C."/>
            <person name="Burns M.-A."/>
            <person name="Dohnt M.F."/>
            <person name="Smythe L.D."/>
            <person name="McKay D.B."/>
            <person name="Craig S.B."/>
            <person name="Vinetz J.M."/>
            <person name="Sutton G.G."/>
            <person name="Nierman W.C."/>
            <person name="Fouts D.E."/>
        </authorList>
    </citation>
    <scope>NUCLEOTIDE SEQUENCE [LARGE SCALE GENOMIC DNA]</scope>
    <source>
        <strain evidence="1 2">LT2116</strain>
    </source>
</reference>
<proteinExistence type="predicted"/>
<dbReference type="AlphaFoldDB" id="M3GVD3"/>
<sequence length="66" mass="7981">MVIFRVKGKDFEFKSCLKKFLHSKDLRQTFHLKIFIFHFEMFLHSIIGVCPKTQDNHAIHEDFDKI</sequence>
<evidence type="ECO:0000313" key="1">
    <source>
        <dbReference type="EMBL" id="EMF80851.1"/>
    </source>
</evidence>